<reference evidence="3" key="2">
    <citation type="journal article" date="2022" name="Hortic Res">
        <title>The genome of Dioscorea zingiberensis sheds light on the biosynthesis, origin and evolution of the medicinally important diosgenin saponins.</title>
        <authorList>
            <person name="Li Y."/>
            <person name="Tan C."/>
            <person name="Li Z."/>
            <person name="Guo J."/>
            <person name="Li S."/>
            <person name="Chen X."/>
            <person name="Wang C."/>
            <person name="Dai X."/>
            <person name="Yang H."/>
            <person name="Song W."/>
            <person name="Hou L."/>
            <person name="Xu J."/>
            <person name="Tong Z."/>
            <person name="Xu A."/>
            <person name="Yuan X."/>
            <person name="Wang W."/>
            <person name="Yang Q."/>
            <person name="Chen L."/>
            <person name="Sun Z."/>
            <person name="Wang K."/>
            <person name="Pan B."/>
            <person name="Chen J."/>
            <person name="Bao Y."/>
            <person name="Liu F."/>
            <person name="Qi X."/>
            <person name="Gang D.R."/>
            <person name="Wen J."/>
            <person name="Li J."/>
        </authorList>
    </citation>
    <scope>NUCLEOTIDE SEQUENCE</scope>
    <source>
        <strain evidence="3">Dzin_1.0</strain>
    </source>
</reference>
<evidence type="ECO:0000259" key="2">
    <source>
        <dbReference type="Pfam" id="PF06943"/>
    </source>
</evidence>
<feature type="compositionally biased region" description="Acidic residues" evidence="1">
    <location>
        <begin position="197"/>
        <end position="207"/>
    </location>
</feature>
<protein>
    <recommendedName>
        <fullName evidence="2">Zinc finger LSD1-type domain-containing protein</fullName>
    </recommendedName>
</protein>
<feature type="region of interest" description="Disordered" evidence="1">
    <location>
        <begin position="197"/>
        <end position="218"/>
    </location>
</feature>
<feature type="compositionally biased region" description="Polar residues" evidence="1">
    <location>
        <begin position="372"/>
        <end position="390"/>
    </location>
</feature>
<dbReference type="Pfam" id="PF03357">
    <property type="entry name" value="Snf7"/>
    <property type="match status" value="1"/>
</dbReference>
<dbReference type="OrthoDB" id="5594417at2759"/>
<dbReference type="EMBL" id="JAGGNH010000004">
    <property type="protein sequence ID" value="KAJ0975773.1"/>
    <property type="molecule type" value="Genomic_DNA"/>
</dbReference>
<feature type="domain" description="Zinc finger LSD1-type" evidence="2">
    <location>
        <begin position="318"/>
        <end position="342"/>
    </location>
</feature>
<name>A0A9D5CNU7_9LILI</name>
<keyword evidence="4" id="KW-1185">Reference proteome</keyword>
<evidence type="ECO:0000313" key="3">
    <source>
        <dbReference type="EMBL" id="KAJ0975773.1"/>
    </source>
</evidence>
<dbReference type="NCBIfam" id="TIGR01053">
    <property type="entry name" value="LSD1"/>
    <property type="match status" value="2"/>
</dbReference>
<dbReference type="GO" id="GO:0007034">
    <property type="term" value="P:vacuolar transport"/>
    <property type="evidence" value="ECO:0007669"/>
    <property type="project" value="InterPro"/>
</dbReference>
<dbReference type="Gene3D" id="6.10.140.1230">
    <property type="match status" value="1"/>
</dbReference>
<organism evidence="3 4">
    <name type="scientific">Dioscorea zingiberensis</name>
    <dbReference type="NCBI Taxonomy" id="325984"/>
    <lineage>
        <taxon>Eukaryota</taxon>
        <taxon>Viridiplantae</taxon>
        <taxon>Streptophyta</taxon>
        <taxon>Embryophyta</taxon>
        <taxon>Tracheophyta</taxon>
        <taxon>Spermatophyta</taxon>
        <taxon>Magnoliopsida</taxon>
        <taxon>Liliopsida</taxon>
        <taxon>Dioscoreales</taxon>
        <taxon>Dioscoreaceae</taxon>
        <taxon>Dioscorea</taxon>
    </lineage>
</organism>
<dbReference type="AlphaFoldDB" id="A0A9D5CNU7"/>
<reference evidence="3" key="1">
    <citation type="submission" date="2021-03" db="EMBL/GenBank/DDBJ databases">
        <authorList>
            <person name="Li Z."/>
            <person name="Yang C."/>
        </authorList>
    </citation>
    <scope>NUCLEOTIDE SEQUENCE</scope>
    <source>
        <strain evidence="3">Dzin_1.0</strain>
        <tissue evidence="3">Leaf</tissue>
    </source>
</reference>
<dbReference type="Pfam" id="PF06943">
    <property type="entry name" value="zf-LSD1"/>
    <property type="match status" value="2"/>
</dbReference>
<evidence type="ECO:0000313" key="4">
    <source>
        <dbReference type="Proteomes" id="UP001085076"/>
    </source>
</evidence>
<dbReference type="InterPro" id="IPR005735">
    <property type="entry name" value="Znf_LSD1"/>
</dbReference>
<proteinExistence type="predicted"/>
<feature type="domain" description="Zinc finger LSD1-type" evidence="2">
    <location>
        <begin position="279"/>
        <end position="303"/>
    </location>
</feature>
<evidence type="ECO:0000256" key="1">
    <source>
        <dbReference type="SAM" id="MobiDB-lite"/>
    </source>
</evidence>
<gene>
    <name evidence="3" type="ORF">J5N97_017738</name>
</gene>
<accession>A0A9D5CNU7</accession>
<sequence length="421" mass="46292">MGFFKDLILRKKTTAKDALRESKREMSVATRGVEREIAALQLEEKKLVAEIKQTAKKGNEASFLGFVCDPFAGICSHDPDEIACFPLNNLFFLFIFLWICSYCVSWLPQLVPRLRQQITNLQGTRAQIRGVATHTQAMYASTSISTGMKGASKAMKAMNKQMEPAKQAKVIKEFQKQSSQMDMTIEMMSESIDETLDKDEAEEETEELTNQLSSAPKGRIATTKKVENVSRNTTPETPGVDDLEKRVAGRASRVSLLLDLRSSASYLIVLEGMQSQLVCNGCRNVLLYPRGATNVCCAICNSITPVPPPATEMSQLYCGGCRTLLMYARGATSVRCSCCNTINLARSSGGVCHYVYKCRMNNTRVPIPVNRPNGSATMPPSTSAPQTHTQSQTVVVENPMSVDEKGKLVTNVVVGVTTEKK</sequence>
<dbReference type="InterPro" id="IPR005024">
    <property type="entry name" value="Snf7_fam"/>
</dbReference>
<dbReference type="Proteomes" id="UP001085076">
    <property type="component" value="Miscellaneous, Linkage group lg04"/>
</dbReference>
<feature type="region of interest" description="Disordered" evidence="1">
    <location>
        <begin position="369"/>
        <end position="390"/>
    </location>
</feature>
<comment type="caution">
    <text evidence="3">The sequence shown here is derived from an EMBL/GenBank/DDBJ whole genome shotgun (WGS) entry which is preliminary data.</text>
</comment>
<dbReference type="PANTHER" id="PTHR10476">
    <property type="entry name" value="CHARGED MULTIVESICULAR BODY PROTEIN"/>
    <property type="match status" value="1"/>
</dbReference>